<accession>A0A1H1IZI5</accession>
<proteinExistence type="predicted"/>
<organism evidence="1 2">
    <name type="scientific">Paraburkholderia fungorum</name>
    <dbReference type="NCBI Taxonomy" id="134537"/>
    <lineage>
        <taxon>Bacteria</taxon>
        <taxon>Pseudomonadati</taxon>
        <taxon>Pseudomonadota</taxon>
        <taxon>Betaproteobacteria</taxon>
        <taxon>Burkholderiales</taxon>
        <taxon>Burkholderiaceae</taxon>
        <taxon>Paraburkholderia</taxon>
    </lineage>
</organism>
<evidence type="ECO:0000313" key="2">
    <source>
        <dbReference type="Proteomes" id="UP000183487"/>
    </source>
</evidence>
<protein>
    <recommendedName>
        <fullName evidence="3">Lipoprotein</fullName>
    </recommendedName>
</protein>
<evidence type="ECO:0000313" key="1">
    <source>
        <dbReference type="EMBL" id="SDR43134.1"/>
    </source>
</evidence>
<reference evidence="2" key="1">
    <citation type="submission" date="2016-10" db="EMBL/GenBank/DDBJ databases">
        <authorList>
            <person name="Varghese N."/>
            <person name="Submissions S."/>
        </authorList>
    </citation>
    <scope>NUCLEOTIDE SEQUENCE [LARGE SCALE GENOMIC DNA]</scope>
    <source>
        <strain evidence="2">GAS106B</strain>
    </source>
</reference>
<name>A0A1H1IZI5_9BURK</name>
<dbReference type="EMBL" id="FNKP01000002">
    <property type="protein sequence ID" value="SDR43134.1"/>
    <property type="molecule type" value="Genomic_DNA"/>
</dbReference>
<evidence type="ECO:0008006" key="3">
    <source>
        <dbReference type="Google" id="ProtNLM"/>
    </source>
</evidence>
<gene>
    <name evidence="1" type="ORF">SAMN05443245_5951</name>
</gene>
<dbReference type="Proteomes" id="UP000183487">
    <property type="component" value="Unassembled WGS sequence"/>
</dbReference>
<sequence>MSAWHNREIEKQDVSGHQMKRTFSSFARRACCATLAAGALASALGGCSSSPPLFLSDGRQTTLVQCPAGSDNCSQQATASCGGAFDVVRQTTDNGTLNLIYACRTK</sequence>
<keyword evidence="2" id="KW-1185">Reference proteome</keyword>
<dbReference type="AlphaFoldDB" id="A0A1H1IZI5"/>